<protein>
    <submittedName>
        <fullName evidence="4">Ribosomal protein S18 acetylase RimI</fullName>
    </submittedName>
</protein>
<dbReference type="EMBL" id="LT840184">
    <property type="protein sequence ID" value="SMF79602.1"/>
    <property type="molecule type" value="Genomic_DNA"/>
</dbReference>
<dbReference type="PANTHER" id="PTHR43420">
    <property type="entry name" value="ACETYLTRANSFERASE"/>
    <property type="match status" value="1"/>
</dbReference>
<keyword evidence="2" id="KW-0012">Acyltransferase</keyword>
<dbReference type="Pfam" id="PF00583">
    <property type="entry name" value="Acetyltransf_1"/>
    <property type="match status" value="1"/>
</dbReference>
<dbReference type="STRING" id="1313296.SAMN05661091_1737"/>
<gene>
    <name evidence="4" type="ORF">SAMN05661091_1737</name>
</gene>
<dbReference type="GO" id="GO:0016747">
    <property type="term" value="F:acyltransferase activity, transferring groups other than amino-acyl groups"/>
    <property type="evidence" value="ECO:0007669"/>
    <property type="project" value="InterPro"/>
</dbReference>
<evidence type="ECO:0000256" key="1">
    <source>
        <dbReference type="ARBA" id="ARBA00022679"/>
    </source>
</evidence>
<dbReference type="InterPro" id="IPR050680">
    <property type="entry name" value="YpeA/RimI_acetyltransf"/>
</dbReference>
<dbReference type="CDD" id="cd04301">
    <property type="entry name" value="NAT_SF"/>
    <property type="match status" value="1"/>
</dbReference>
<reference evidence="4 5" key="1">
    <citation type="submission" date="2017-04" db="EMBL/GenBank/DDBJ databases">
        <authorList>
            <person name="Afonso C.L."/>
            <person name="Miller P.J."/>
            <person name="Scott M.A."/>
            <person name="Spackman E."/>
            <person name="Goraichik I."/>
            <person name="Dimitrov K.M."/>
            <person name="Suarez D.L."/>
            <person name="Swayne D.E."/>
        </authorList>
    </citation>
    <scope>NUCLEOTIDE SEQUENCE [LARGE SCALE GENOMIC DNA]</scope>
    <source>
        <strain evidence="4 5">N3/975</strain>
    </source>
</reference>
<dbReference type="AlphaFoldDB" id="A0A1X7H4X8"/>
<dbReference type="RefSeq" id="WP_208918620.1">
    <property type="nucleotide sequence ID" value="NZ_LT840184.1"/>
</dbReference>
<dbReference type="Gene3D" id="3.40.630.30">
    <property type="match status" value="1"/>
</dbReference>
<keyword evidence="4" id="KW-0687">Ribonucleoprotein</keyword>
<keyword evidence="1" id="KW-0808">Transferase</keyword>
<sequence>MSELFIVREATIEDLDGIAVLFNHYRTFYKQDSDLEGAKAYLSERFEQRESVIFTIIDKSSDQYAAFTQLYPSFSSISMQRSWILNDLYVHEDYRKQGVAQLLLDAAKSYAQETKSKGLSLSTAADNVIAQRLYERNGYVKDEEFFHYDLNV</sequence>
<dbReference type="InterPro" id="IPR016181">
    <property type="entry name" value="Acyl_CoA_acyltransferase"/>
</dbReference>
<dbReference type="SUPFAM" id="SSF55729">
    <property type="entry name" value="Acyl-CoA N-acyltransferases (Nat)"/>
    <property type="match status" value="1"/>
</dbReference>
<keyword evidence="4" id="KW-0689">Ribosomal protein</keyword>
<organism evidence="4 5">
    <name type="scientific">Paenibacillus uliginis N3/975</name>
    <dbReference type="NCBI Taxonomy" id="1313296"/>
    <lineage>
        <taxon>Bacteria</taxon>
        <taxon>Bacillati</taxon>
        <taxon>Bacillota</taxon>
        <taxon>Bacilli</taxon>
        <taxon>Bacillales</taxon>
        <taxon>Paenibacillaceae</taxon>
        <taxon>Paenibacillus</taxon>
    </lineage>
</organism>
<proteinExistence type="predicted"/>
<dbReference type="GO" id="GO:0005840">
    <property type="term" value="C:ribosome"/>
    <property type="evidence" value="ECO:0007669"/>
    <property type="project" value="UniProtKB-KW"/>
</dbReference>
<evidence type="ECO:0000313" key="5">
    <source>
        <dbReference type="Proteomes" id="UP000192940"/>
    </source>
</evidence>
<feature type="domain" description="N-acetyltransferase" evidence="3">
    <location>
        <begin position="5"/>
        <end position="152"/>
    </location>
</feature>
<dbReference type="PROSITE" id="PS51186">
    <property type="entry name" value="GNAT"/>
    <property type="match status" value="1"/>
</dbReference>
<accession>A0A1X7H4X8</accession>
<evidence type="ECO:0000313" key="4">
    <source>
        <dbReference type="EMBL" id="SMF79602.1"/>
    </source>
</evidence>
<name>A0A1X7H4X8_9BACL</name>
<keyword evidence="5" id="KW-1185">Reference proteome</keyword>
<evidence type="ECO:0000259" key="3">
    <source>
        <dbReference type="PROSITE" id="PS51186"/>
    </source>
</evidence>
<dbReference type="Proteomes" id="UP000192940">
    <property type="component" value="Chromosome I"/>
</dbReference>
<dbReference type="PANTHER" id="PTHR43420:SF47">
    <property type="entry name" value="N-ACETYLTRANSFERASE DOMAIN-CONTAINING PROTEIN"/>
    <property type="match status" value="1"/>
</dbReference>
<evidence type="ECO:0000256" key="2">
    <source>
        <dbReference type="ARBA" id="ARBA00023315"/>
    </source>
</evidence>
<dbReference type="InterPro" id="IPR000182">
    <property type="entry name" value="GNAT_dom"/>
</dbReference>